<protein>
    <submittedName>
        <fullName evidence="1">Uncharacterized protein</fullName>
    </submittedName>
</protein>
<sequence>MFSLTKRNTFKTKVHIPVPGQKDGIVEFEFNYMDRDEIVKFQGSLAGRDDDESLIEIVIGWSGVDEEFSQESFSKLLKNYPGAAGAIWAKYLDEVRIAKTKN</sequence>
<evidence type="ECO:0000313" key="1">
    <source>
        <dbReference type="EMBL" id="SPS06211.1"/>
    </source>
</evidence>
<dbReference type="AlphaFoldDB" id="A0A2X0SFQ0"/>
<organism evidence="1">
    <name type="scientific">Candidatus Nitrotoga fabula</name>
    <dbReference type="NCBI Taxonomy" id="2182327"/>
    <lineage>
        <taxon>Bacteria</taxon>
        <taxon>Pseudomonadati</taxon>
        <taxon>Pseudomonadota</taxon>
        <taxon>Betaproteobacteria</taxon>
        <taxon>Nitrosomonadales</taxon>
        <taxon>Gallionellaceae</taxon>
        <taxon>Candidatus Nitrotoga</taxon>
    </lineage>
</organism>
<dbReference type="Pfam" id="PF08748">
    <property type="entry name" value="Phage_TAC_4"/>
    <property type="match status" value="1"/>
</dbReference>
<proteinExistence type="predicted"/>
<reference evidence="1" key="1">
    <citation type="submission" date="2018-05" db="EMBL/GenBank/DDBJ databases">
        <authorList>
            <person name="Lanie J.A."/>
            <person name="Ng W.-L."/>
            <person name="Kazmierczak K.M."/>
            <person name="Andrzejewski T.M."/>
            <person name="Davidsen T.M."/>
            <person name="Wayne K.J."/>
            <person name="Tettelin H."/>
            <person name="Glass J.I."/>
            <person name="Rusch D."/>
            <person name="Podicherti R."/>
            <person name="Tsui H.-C.T."/>
            <person name="Winkler M.E."/>
        </authorList>
    </citation>
    <scope>NUCLEOTIDE SEQUENCE</scope>
    <source>
        <strain evidence="1">KNB</strain>
    </source>
</reference>
<dbReference type="EMBL" id="LS423452">
    <property type="protein sequence ID" value="SPS06211.1"/>
    <property type="molecule type" value="Genomic_DNA"/>
</dbReference>
<name>A0A2X0SFQ0_9PROT</name>
<dbReference type="InterPro" id="IPR014859">
    <property type="entry name" value="Phage_TAC_4"/>
</dbReference>
<gene>
    <name evidence="1" type="ORF">NITFAB_1801</name>
</gene>
<accession>A0A2X0SFQ0</accession>